<sequence length="417" mass="44693">MTVRRLSAVDAQTYWMSAKIPNDQFLLYGFNGVPANVDRALQEIRTRAQDCPELTLRVRDSVLSYPQWVTGDVSADQFVVHEPTSWTDCLSTVAGLASDQLDARSMTWRLHVFCAVDDMPRTRRGAVAVVQMAHALGDGIRSSALAALLFGRAGVVAPVEPPSSAKPLALPWLGYRAARAHRQLERDTAAGLVPPQADSRPALITNSRPEGSISIRTVVRHRADIPGPTVTVGVLAAISTALSAHLHELGDDPRLLGAEVPMAKQGPRRAHNHFGNVGVGLYPNLKPGERITRIAEDLSNRRRRAAHPAMRAATRAFEAVPAPLLRWGVTRFDPSLRSPTVTGNTVVSSVNRGQIDLHFGDAPVVLTAGYPGLSPMMGLTHGVHGIGDTIAISVHAAEPAVGDIDAYVERLDAALGG</sequence>
<dbReference type="Proteomes" id="UP000466681">
    <property type="component" value="Chromosome"/>
</dbReference>
<evidence type="ECO:0000313" key="2">
    <source>
        <dbReference type="EMBL" id="BBX01047.1"/>
    </source>
</evidence>
<dbReference type="RefSeq" id="WP_083157118.1">
    <property type="nucleotide sequence ID" value="NZ_AP022560.1"/>
</dbReference>
<dbReference type="InterPro" id="IPR009721">
    <property type="entry name" value="O-acyltransferase_WSD1_C"/>
</dbReference>
<feature type="domain" description="O-acyltransferase WSD1 C-terminal" evidence="1">
    <location>
        <begin position="272"/>
        <end position="415"/>
    </location>
</feature>
<dbReference type="AlphaFoldDB" id="A0AAD1H9A2"/>
<reference evidence="2 3" key="1">
    <citation type="journal article" date="2019" name="Emerg. Microbes Infect.">
        <title>Comprehensive subspecies identification of 175 nontuberculous mycobacteria species based on 7547 genomic profiles.</title>
        <authorList>
            <person name="Matsumoto Y."/>
            <person name="Kinjo T."/>
            <person name="Motooka D."/>
            <person name="Nabeya D."/>
            <person name="Jung N."/>
            <person name="Uechi K."/>
            <person name="Horii T."/>
            <person name="Iida T."/>
            <person name="Fujita J."/>
            <person name="Nakamura S."/>
        </authorList>
    </citation>
    <scope>NUCLEOTIDE SEQUENCE [LARGE SCALE GENOMIC DNA]</scope>
    <source>
        <strain evidence="2 3">JCM 6375</strain>
    </source>
</reference>
<accession>A0AAD1H9A2</accession>
<gene>
    <name evidence="2" type="ORF">MMOR_19830</name>
</gene>
<protein>
    <recommendedName>
        <fullName evidence="1">O-acyltransferase WSD1 C-terminal domain-containing protein</fullName>
    </recommendedName>
</protein>
<name>A0AAD1H9A2_9MYCO</name>
<evidence type="ECO:0000259" key="1">
    <source>
        <dbReference type="Pfam" id="PF06974"/>
    </source>
</evidence>
<keyword evidence="3" id="KW-1185">Reference proteome</keyword>
<proteinExistence type="predicted"/>
<evidence type="ECO:0000313" key="3">
    <source>
        <dbReference type="Proteomes" id="UP000466681"/>
    </source>
</evidence>
<dbReference type="EMBL" id="AP022560">
    <property type="protein sequence ID" value="BBX01047.1"/>
    <property type="molecule type" value="Genomic_DNA"/>
</dbReference>
<organism evidence="2 3">
    <name type="scientific">Mycolicibacterium moriokaense</name>
    <dbReference type="NCBI Taxonomy" id="39691"/>
    <lineage>
        <taxon>Bacteria</taxon>
        <taxon>Bacillati</taxon>
        <taxon>Actinomycetota</taxon>
        <taxon>Actinomycetes</taxon>
        <taxon>Mycobacteriales</taxon>
        <taxon>Mycobacteriaceae</taxon>
        <taxon>Mycolicibacterium</taxon>
    </lineage>
</organism>
<dbReference type="Pfam" id="PF06974">
    <property type="entry name" value="WS_DGAT_C"/>
    <property type="match status" value="1"/>
</dbReference>
<dbReference type="KEGG" id="mmor:MMOR_19830"/>